<organism evidence="2 3">
    <name type="scientific">Castilleja foliolosa</name>
    <dbReference type="NCBI Taxonomy" id="1961234"/>
    <lineage>
        <taxon>Eukaryota</taxon>
        <taxon>Viridiplantae</taxon>
        <taxon>Streptophyta</taxon>
        <taxon>Embryophyta</taxon>
        <taxon>Tracheophyta</taxon>
        <taxon>Spermatophyta</taxon>
        <taxon>Magnoliopsida</taxon>
        <taxon>eudicotyledons</taxon>
        <taxon>Gunneridae</taxon>
        <taxon>Pentapetalae</taxon>
        <taxon>asterids</taxon>
        <taxon>lamiids</taxon>
        <taxon>Lamiales</taxon>
        <taxon>Orobanchaceae</taxon>
        <taxon>Pedicularideae</taxon>
        <taxon>Castillejinae</taxon>
        <taxon>Castilleja</taxon>
    </lineage>
</organism>
<evidence type="ECO:0000313" key="2">
    <source>
        <dbReference type="EMBL" id="KAL3624361.1"/>
    </source>
</evidence>
<dbReference type="PROSITE" id="PS50011">
    <property type="entry name" value="PROTEIN_KINASE_DOM"/>
    <property type="match status" value="1"/>
</dbReference>
<dbReference type="InterPro" id="IPR000719">
    <property type="entry name" value="Prot_kinase_dom"/>
</dbReference>
<sequence>MRGIFGRLGYRALNKKRIIVGLKSDSNSRDMLFRLLNLVVEQGDSVLAVHVQQSDDDTFDPNTFHIYEDLCKSKQVDFEIKICTGNCYVTELSHQVRLTFATILAVGCSSKCPKSSTITKCLKSLPPTCKLLIMDEGGKILFRAMGTSQQGSSSRVCKTLTQSLSESSSSTNQPRIISPFRKSRSLPCSSQETVCVKFNSHIRRFTFEELKIATDDFSHDLSIGQSAHSRVYKAVLETGQLATVKVLETSNRHSKDIFLREVEILSGLRHENIVRLIGHCYCKEMYAVVYDFLESSLKQKLSQLKWSERIRLAIGVAKALVCIHSFYPPIVHKDVNSSNILLSEDGIPLLSGFGPARVDFRSCVQKKPTDVTAFGYLAPEYILYGKVDEKIDVYSYGVVLLELITGKEAFPTSPLSNQESLVVWARSLLISGLDERLIDPNLNEIYNKDEMKAMVFAARLCLLHSSSRRPSMSEILRFLEEPTYVWEVQTNKGDNLRQIGCKDANSDTNEILLVDDA</sequence>
<proteinExistence type="predicted"/>
<dbReference type="Pfam" id="PF00069">
    <property type="entry name" value="Pkinase"/>
    <property type="match status" value="1"/>
</dbReference>
<dbReference type="SUPFAM" id="SSF56112">
    <property type="entry name" value="Protein kinase-like (PK-like)"/>
    <property type="match status" value="1"/>
</dbReference>
<reference evidence="3" key="1">
    <citation type="journal article" date="2024" name="IScience">
        <title>Strigolactones Initiate the Formation of Haustorium-like Structures in Castilleja.</title>
        <authorList>
            <person name="Buerger M."/>
            <person name="Peterson D."/>
            <person name="Chory J."/>
        </authorList>
    </citation>
    <scope>NUCLEOTIDE SEQUENCE [LARGE SCALE GENOMIC DNA]</scope>
</reference>
<comment type="caution">
    <text evidence="2">The sequence shown here is derived from an EMBL/GenBank/DDBJ whole genome shotgun (WGS) entry which is preliminary data.</text>
</comment>
<feature type="domain" description="Protein kinase" evidence="1">
    <location>
        <begin position="217"/>
        <end position="484"/>
    </location>
</feature>
<protein>
    <recommendedName>
        <fullName evidence="1">Protein kinase domain-containing protein</fullName>
    </recommendedName>
</protein>
<dbReference type="PANTHER" id="PTHR47987:SF11">
    <property type="entry name" value="RECEPTOR-LIKE CYTOSOLIC SERINE_THREONINE-PROTEIN KINASE RBK1 ISOFORM X1"/>
    <property type="match status" value="1"/>
</dbReference>
<name>A0ABD3C4T6_9LAMI</name>
<gene>
    <name evidence="2" type="ORF">CASFOL_033177</name>
</gene>
<dbReference type="Gene3D" id="1.10.510.10">
    <property type="entry name" value="Transferase(Phosphotransferase) domain 1"/>
    <property type="match status" value="1"/>
</dbReference>
<evidence type="ECO:0000313" key="3">
    <source>
        <dbReference type="Proteomes" id="UP001632038"/>
    </source>
</evidence>
<keyword evidence="3" id="KW-1185">Reference proteome</keyword>
<dbReference type="PANTHER" id="PTHR47987">
    <property type="entry name" value="OS08G0249100 PROTEIN"/>
    <property type="match status" value="1"/>
</dbReference>
<dbReference type="AlphaFoldDB" id="A0ABD3C4T6"/>
<dbReference type="InterPro" id="IPR046958">
    <property type="entry name" value="RBK1/2/STUNTED"/>
</dbReference>
<accession>A0ABD3C4T6</accession>
<dbReference type="Proteomes" id="UP001632038">
    <property type="component" value="Unassembled WGS sequence"/>
</dbReference>
<dbReference type="Gene3D" id="3.30.200.20">
    <property type="entry name" value="Phosphorylase Kinase, domain 1"/>
    <property type="match status" value="1"/>
</dbReference>
<dbReference type="InterPro" id="IPR011009">
    <property type="entry name" value="Kinase-like_dom_sf"/>
</dbReference>
<dbReference type="EMBL" id="JAVIJP010000054">
    <property type="protein sequence ID" value="KAL3624361.1"/>
    <property type="molecule type" value="Genomic_DNA"/>
</dbReference>
<evidence type="ECO:0000259" key="1">
    <source>
        <dbReference type="PROSITE" id="PS50011"/>
    </source>
</evidence>